<organism evidence="1 2">
    <name type="scientific">Colletotrichum truncatum</name>
    <name type="common">Anthracnose fungus</name>
    <name type="synonym">Colletotrichum capsici</name>
    <dbReference type="NCBI Taxonomy" id="5467"/>
    <lineage>
        <taxon>Eukaryota</taxon>
        <taxon>Fungi</taxon>
        <taxon>Dikarya</taxon>
        <taxon>Ascomycota</taxon>
        <taxon>Pezizomycotina</taxon>
        <taxon>Sordariomycetes</taxon>
        <taxon>Hypocreomycetidae</taxon>
        <taxon>Glomerellales</taxon>
        <taxon>Glomerellaceae</taxon>
        <taxon>Colletotrichum</taxon>
        <taxon>Colletotrichum truncatum species complex</taxon>
    </lineage>
</organism>
<dbReference type="EMBL" id="VUJX02000010">
    <property type="protein sequence ID" value="KAL0931563.1"/>
    <property type="molecule type" value="Genomic_DNA"/>
</dbReference>
<accession>A0ACC3YI30</accession>
<evidence type="ECO:0000313" key="1">
    <source>
        <dbReference type="EMBL" id="KAL0931563.1"/>
    </source>
</evidence>
<reference evidence="1 2" key="1">
    <citation type="journal article" date="2020" name="Phytopathology">
        <title>Genome Sequence Resources of Colletotrichum truncatum, C. plurivorum, C. musicola, and C. sojae: Four Species Pathogenic to Soybean (Glycine max).</title>
        <authorList>
            <person name="Rogerio F."/>
            <person name="Boufleur T.R."/>
            <person name="Ciampi-Guillardi M."/>
            <person name="Sukno S.A."/>
            <person name="Thon M.R."/>
            <person name="Massola Junior N.S."/>
            <person name="Baroncelli R."/>
        </authorList>
    </citation>
    <scope>NUCLEOTIDE SEQUENCE [LARGE SCALE GENOMIC DNA]</scope>
    <source>
        <strain evidence="1 2">CMES1059</strain>
    </source>
</reference>
<comment type="caution">
    <text evidence="1">The sequence shown here is derived from an EMBL/GenBank/DDBJ whole genome shotgun (WGS) entry which is preliminary data.</text>
</comment>
<keyword evidence="2" id="KW-1185">Reference proteome</keyword>
<name>A0ACC3YI30_COLTU</name>
<sequence length="616" mass="68068">MTSVSSGREPSNSGEPPESTSTPETPKTRPQACERCWKRKQKCDRRLPSCTTCQGLGVECIPRNQDFNKLSELSHTYVESLKKRVADLEEQASSRKRARTSSHISESVVGPSLVNAAHAESQRNDHVPSSSTVARSAQRGNEDSSVRATMGAIGFLSRSAMAEPRDHSDDLPRKFSLGEIISGALAIDGRDPSTASPAPRAPAIDSHFTSLSHDAMSGYFQRFLDQTAFLTYINEENLLEQYMAVVADNELRNESKSPLQVFNTHMGLAIGILMSPDSSHLSLLSANFHAIAVKQLPSVLRSEAPTEHIHCMVMLLVYSLFNPSGGSAWHLLGLTVKTCISIGLHREPDAHTDLTLAEHNKRRWLFWSVYLLDRTVMDRPLSIQDDDISVRVPPEEGDTPLSTSDSSKRSSLCRYLLLYAQLISSIRTKGKGNILLDYSNFSHWRDLPPSMERLQSTAQSTKDVLHQLSARALAQLVSPTALQEVDAGLLLGSVNDVEMDALMTSDQFIGRCYDRFTAGDFVGSFIDAYDVFQAGVVCVCLTWRKGQESPTERRLTKVTEIINKASTLVTVIASRFPALSAFQRVLLALSTRIVDNSNNPYTVRQIIILVCHLTAY</sequence>
<dbReference type="Proteomes" id="UP000805649">
    <property type="component" value="Unassembled WGS sequence"/>
</dbReference>
<proteinExistence type="predicted"/>
<protein>
    <submittedName>
        <fullName evidence="1">Uncharacterized protein</fullName>
    </submittedName>
</protein>
<evidence type="ECO:0000313" key="2">
    <source>
        <dbReference type="Proteomes" id="UP000805649"/>
    </source>
</evidence>
<gene>
    <name evidence="1" type="ORF">CTRU02_214298</name>
</gene>